<proteinExistence type="predicted"/>
<dbReference type="RefSeq" id="WP_052651377.1">
    <property type="nucleotide sequence ID" value="NZ_CCXS01000001.1"/>
</dbReference>
<dbReference type="OrthoDB" id="2354672at2"/>
<dbReference type="Proteomes" id="UP000043699">
    <property type="component" value="Unassembled WGS sequence"/>
</dbReference>
<sequence>MLFDELVITIMKSINLERTLSAPYHIIKGKKSGQTIQDIGYYHLHPYFALMPKLEKKVYDQTVRSLIDQKYIRFNEDVIDLTEQALAMPIPSSNLNGWKYRGNEMIFFNRLSLVVQTLSHTSQSVNKFDPIDNSDDIQAWVKRYLKAIQFRKLASVAKFKSEILDSLLAVALSDDHKTALMQRLSGFGRSGMTWEQIADVQGIQVLDAQLRVIEALHAWLEVIEEKRYPLLHAMTENIVELSSLTESTRRTEKLFKEGYSLAEISSIRHLKSSTIEDHFVELAMNDPLFDYSAFLSPELYGEIIKISQAEQTKRLRNIKDKVPAASYFQIRLALAIREDAQ</sequence>
<dbReference type="STRING" id="1499687.BN1080_01508"/>
<evidence type="ECO:0000313" key="2">
    <source>
        <dbReference type="EMBL" id="CEG22578.1"/>
    </source>
</evidence>
<accession>A0A098EJW9</accession>
<dbReference type="InterPro" id="IPR029491">
    <property type="entry name" value="Helicase_HTH"/>
</dbReference>
<organism evidence="2 3">
    <name type="scientific">Planococcus massiliensis</name>
    <dbReference type="NCBI Taxonomy" id="1499687"/>
    <lineage>
        <taxon>Bacteria</taxon>
        <taxon>Bacillati</taxon>
        <taxon>Bacillota</taxon>
        <taxon>Bacilli</taxon>
        <taxon>Bacillales</taxon>
        <taxon>Caryophanaceae</taxon>
        <taxon>Planococcus</taxon>
    </lineage>
</organism>
<gene>
    <name evidence="2" type="ORF">BN1080_01508</name>
</gene>
<name>A0A098EJW9_9BACL</name>
<evidence type="ECO:0000313" key="3">
    <source>
        <dbReference type="Proteomes" id="UP000043699"/>
    </source>
</evidence>
<dbReference type="AlphaFoldDB" id="A0A098EJW9"/>
<keyword evidence="3" id="KW-1185">Reference proteome</keyword>
<evidence type="ECO:0000259" key="1">
    <source>
        <dbReference type="Pfam" id="PF14493"/>
    </source>
</evidence>
<feature type="domain" description="Helicase Helix-turn-helix" evidence="1">
    <location>
        <begin position="248"/>
        <end position="334"/>
    </location>
</feature>
<protein>
    <recommendedName>
        <fullName evidence="1">Helicase Helix-turn-helix domain-containing protein</fullName>
    </recommendedName>
</protein>
<dbReference type="EMBL" id="CCXS01000001">
    <property type="protein sequence ID" value="CEG22578.1"/>
    <property type="molecule type" value="Genomic_DNA"/>
</dbReference>
<reference evidence="2 3" key="1">
    <citation type="submission" date="2014-09" db="EMBL/GenBank/DDBJ databases">
        <authorList>
            <person name="Urmite Genomes Urmite Genomes"/>
        </authorList>
    </citation>
    <scope>NUCLEOTIDE SEQUENCE [LARGE SCALE GENOMIC DNA]</scope>
    <source>
        <strain evidence="2 3">ES2</strain>
    </source>
</reference>
<dbReference type="Pfam" id="PF14493">
    <property type="entry name" value="HTH_40"/>
    <property type="match status" value="1"/>
</dbReference>
<dbReference type="PIRSF" id="PIRSF021350">
    <property type="entry name" value="UCP021350"/>
    <property type="match status" value="1"/>
</dbReference>
<dbReference type="InterPro" id="IPR008308">
    <property type="entry name" value="YpbB-like"/>
</dbReference>